<dbReference type="PANTHER" id="PTHR12429">
    <property type="entry name" value="NEURALIZED"/>
    <property type="match status" value="1"/>
</dbReference>
<dbReference type="InterPro" id="IPR013320">
    <property type="entry name" value="ConA-like_dom_sf"/>
</dbReference>
<dbReference type="OrthoDB" id="5977375at2759"/>
<evidence type="ECO:0000313" key="3">
    <source>
        <dbReference type="Proteomes" id="UP000225706"/>
    </source>
</evidence>
<reference evidence="3" key="1">
    <citation type="journal article" date="2017" name="bioRxiv">
        <title>Comparative analysis of the genomes of Stylophora pistillata and Acropora digitifera provides evidence for extensive differences between species of corals.</title>
        <authorList>
            <person name="Voolstra C.R."/>
            <person name="Li Y."/>
            <person name="Liew Y.J."/>
            <person name="Baumgarten S."/>
            <person name="Zoccola D."/>
            <person name="Flot J.-F."/>
            <person name="Tambutte S."/>
            <person name="Allemand D."/>
            <person name="Aranda M."/>
        </authorList>
    </citation>
    <scope>NUCLEOTIDE SEQUENCE [LARGE SCALE GENOMIC DNA]</scope>
</reference>
<evidence type="ECO:0000259" key="1">
    <source>
        <dbReference type="PROSITE" id="PS51065"/>
    </source>
</evidence>
<protein>
    <submittedName>
        <fullName evidence="2">Neuralized-like protein 4</fullName>
    </submittedName>
</protein>
<feature type="domain" description="NHR" evidence="1">
    <location>
        <begin position="179"/>
        <end position="289"/>
    </location>
</feature>
<dbReference type="PANTHER" id="PTHR12429:SF14">
    <property type="entry name" value="NEURALIZED-LIKE PROTEIN 4"/>
    <property type="match status" value="1"/>
</dbReference>
<dbReference type="InterPro" id="IPR006573">
    <property type="entry name" value="NHR_dom"/>
</dbReference>
<keyword evidence="3" id="KW-1185">Reference proteome</keyword>
<dbReference type="STRING" id="50429.A0A2B4S462"/>
<gene>
    <name evidence="2" type="primary">neurl4</name>
    <name evidence="2" type="ORF">AWC38_SpisGene11570</name>
</gene>
<proteinExistence type="predicted"/>
<dbReference type="InterPro" id="IPR037962">
    <property type="entry name" value="Neuralized"/>
</dbReference>
<dbReference type="SMART" id="SM00588">
    <property type="entry name" value="NEUZ"/>
    <property type="match status" value="5"/>
</dbReference>
<organism evidence="2 3">
    <name type="scientific">Stylophora pistillata</name>
    <name type="common">Smooth cauliflower coral</name>
    <dbReference type="NCBI Taxonomy" id="50429"/>
    <lineage>
        <taxon>Eukaryota</taxon>
        <taxon>Metazoa</taxon>
        <taxon>Cnidaria</taxon>
        <taxon>Anthozoa</taxon>
        <taxon>Hexacorallia</taxon>
        <taxon>Scleractinia</taxon>
        <taxon>Astrocoeniina</taxon>
        <taxon>Pocilloporidae</taxon>
        <taxon>Stylophora</taxon>
    </lineage>
</organism>
<comment type="caution">
    <text evidence="2">The sequence shown here is derived from an EMBL/GenBank/DDBJ whole genome shotgun (WGS) entry which is preliminary data.</text>
</comment>
<sequence>MAEFHECHGTLVFLSNGNRSARRRSSAAEFNNGLIFSKSPMRDNERFEVRLDRKIGNWSGSWAIGVTAGDPSVMEIPSSSTGLKNGSWVMSGMSILKDGSSFVEEYGQDLDELKEGDRIGVERTAQGSLHFFVNGVDLGVAAANIPQNVFAVVDLYGRCVEISIYKPFNRVSECVTELWAGSIEVGVTSHNPDDIVLLPTMTSMPTGTWMLSGASIIVDGKEVKKDYSSINLETLQAGDTIGILKKGTGSLHFLINGQDQGEAASNLPAIVYGAVDIYGAAVKVSIVSACRIEQEQGTSQLISPSTASVCFHPHCGSLIKLSNSNRTAERQRPTEEFKNAVTLTNVPLRNDEVFEVGDISFILMALIFDSVVMIRKIWMFFTLRLLTVASKQMIIADESVINASSNALVFHPRCGSSVSLFNGFLSAHRPRANEEFNNAVVLTSRHLKPNELLEVRVDIQMTKWAGSLEIGVTIHDPETLDFPSTMTNVQPPGTWMMSGGSIVCDGVTVIENYGPTLDEIKVGDTVGVMRKEDGSLHFFVNCTDLGCAARGVPADVYGVVDLFGQCAQVTIVSGIQESGEVDLTNSLNEVSEITIIAPEPQQPVESTPSQEITPESNEGLFKFSSFHGEQVAVSHNCRSAVRINPLCEFNNAIVMSHRPLRDNELFEVIVEKLVSRWSGSMEAGVTTVTPDQLKFPHTMTDLITGAWMVSGSSVLQNGSTTMNGYACDLDKLEEGSRLGIMRKSNGSLHFFVNGQDCGVAASGVPSGIYAMIDLYGQCVQISIYDTDYSEARETIPVPVPAQQTETEASAVITEGPAGKVTCGFHSCCGRNIRLVNNKMSAHRCSGFNQGVVFSAKPLEEDEIFEIVIDKVTGNHWSGSLTVGITAKTIPLMTLPVSALDLRDGTWLMTGSCVVKDGAIVKENYGHSLDRLQAETRIGMQRRRDGTFHVFVNGEDQGVAAIDVPRIVHAVVDVYGMAQRVSISSPCTVDRASPAIELVDGEPQSSISPVIEAPDQVEEDTREAIKIFKKFLFHKNCGQFISLDSNRTTARRVDSYNHGVVLSETPLPDNHLFQVCIRKLNSRWTGSVMIGVTAQDPDSLTSLPSTANSIKICPWIVVNNTVYVNGNKVNDNLRRSLDSLQEGDTLGVLIDKKSRLHLLINGEDLGPIAQAIPARRFAVLDLYGCCEEVSIVTADHGERGRVSMDETKIERSLGEHSKGPCDYRQLCDRFRASLAIPDEYFNTDCKSNVCYCQACHEARGEKRYAVSGDPPCRYALPLGWCQFVLRIPPRVEGYHVFDKWHVAFYGTPIGRLRRILDLGNIPLQVCSSQRRRGSSNKENEVPQLCVSPTILCSYEAQAKRQEYRDSATGKLYHVRVALQLLVKPGNYRTGRSHRDVDANELLDENIGTENLEWYLENQGSVVLTALLINIEPT</sequence>
<dbReference type="InterPro" id="IPR043136">
    <property type="entry name" value="B30.2/SPRY_sf"/>
</dbReference>
<dbReference type="Proteomes" id="UP000225706">
    <property type="component" value="Unassembled WGS sequence"/>
</dbReference>
<evidence type="ECO:0000313" key="2">
    <source>
        <dbReference type="EMBL" id="PFX23843.1"/>
    </source>
</evidence>
<dbReference type="Gene3D" id="2.60.120.920">
    <property type="match status" value="7"/>
</dbReference>
<dbReference type="EMBL" id="LSMT01000194">
    <property type="protein sequence ID" value="PFX23843.1"/>
    <property type="molecule type" value="Genomic_DNA"/>
</dbReference>
<dbReference type="CDD" id="cd12887">
    <property type="entry name" value="SPRY_NHR_like"/>
    <property type="match status" value="5"/>
</dbReference>
<dbReference type="SUPFAM" id="SSF49899">
    <property type="entry name" value="Concanavalin A-like lectins/glucanases"/>
    <property type="match status" value="1"/>
</dbReference>
<dbReference type="GO" id="GO:0061630">
    <property type="term" value="F:ubiquitin protein ligase activity"/>
    <property type="evidence" value="ECO:0007669"/>
    <property type="project" value="TreeGrafter"/>
</dbReference>
<feature type="domain" description="NHR" evidence="1">
    <location>
        <begin position="407"/>
        <end position="574"/>
    </location>
</feature>
<feature type="domain" description="NHR" evidence="1">
    <location>
        <begin position="1029"/>
        <end position="1193"/>
    </location>
</feature>
<accession>A0A2B4S462</accession>
<feature type="domain" description="NHR" evidence="1">
    <location>
        <begin position="620"/>
        <end position="786"/>
    </location>
</feature>
<dbReference type="FunFam" id="2.60.120.920:FF:000001">
    <property type="entry name" value="neuralized-like protein 4 isoform X1"/>
    <property type="match status" value="5"/>
</dbReference>
<dbReference type="PROSITE" id="PS51065">
    <property type="entry name" value="NHR"/>
    <property type="match status" value="6"/>
</dbReference>
<feature type="domain" description="NHR" evidence="1">
    <location>
        <begin position="821"/>
        <end position="985"/>
    </location>
</feature>
<feature type="domain" description="NHR" evidence="1">
    <location>
        <begin position="1"/>
        <end position="167"/>
    </location>
</feature>
<name>A0A2B4S462_STYPI</name>
<dbReference type="Pfam" id="PF07177">
    <property type="entry name" value="Neuralized"/>
    <property type="match status" value="7"/>
</dbReference>